<dbReference type="InterPro" id="IPR056238">
    <property type="entry name" value="YunG-like"/>
</dbReference>
<evidence type="ECO:0000259" key="1">
    <source>
        <dbReference type="Pfam" id="PF00383"/>
    </source>
</evidence>
<dbReference type="SUPFAM" id="SSF53927">
    <property type="entry name" value="Cytidine deaminase-like"/>
    <property type="match status" value="1"/>
</dbReference>
<dbReference type="Proteomes" id="UP000177197">
    <property type="component" value="Unassembled WGS sequence"/>
</dbReference>
<dbReference type="Gene3D" id="3.40.140.10">
    <property type="entry name" value="Cytidine Deaminase, domain 2"/>
    <property type="match status" value="1"/>
</dbReference>
<dbReference type="EMBL" id="MEYV01000016">
    <property type="protein sequence ID" value="OGD39882.1"/>
    <property type="molecule type" value="Genomic_DNA"/>
</dbReference>
<comment type="caution">
    <text evidence="2">The sequence shown here is derived from an EMBL/GenBank/DDBJ whole genome shotgun (WGS) entry which is preliminary data.</text>
</comment>
<evidence type="ECO:0000313" key="2">
    <source>
        <dbReference type="EMBL" id="OGD39882.1"/>
    </source>
</evidence>
<gene>
    <name evidence="2" type="ORF">A3I30_01360</name>
</gene>
<name>A0A1F5CAI5_9BACT</name>
<reference evidence="2 3" key="1">
    <citation type="journal article" date="2016" name="Nat. Commun.">
        <title>Thousands of microbial genomes shed light on interconnected biogeochemical processes in an aquifer system.</title>
        <authorList>
            <person name="Anantharaman K."/>
            <person name="Brown C.T."/>
            <person name="Hug L.A."/>
            <person name="Sharon I."/>
            <person name="Castelle C.J."/>
            <person name="Probst A.J."/>
            <person name="Thomas B.C."/>
            <person name="Singh A."/>
            <person name="Wilkins M.J."/>
            <person name="Karaoz U."/>
            <person name="Brodie E.L."/>
            <person name="Williams K.H."/>
            <person name="Hubbard S.S."/>
            <person name="Banfield J.F."/>
        </authorList>
    </citation>
    <scope>NUCLEOTIDE SEQUENCE [LARGE SCALE GENOMIC DNA]</scope>
</reference>
<sequence>MDALGTIRKFKEILPLICDAETSADPKGWTPDNPLWGHCAVVSLIAQNLFGGELLRVSLEDTKFANMKSHYWNRLIGGREIDFTEDQFCGERPQGLTPVVRARSYPLSHDATKKRYKLLAWRLAKALNQENALFEDDIYRACFNAALDSSCQKFWVGCVITNCSGMIYRGCNKILEPLKYFCDPKCIRFSIQSRTESMIGACGHAEEFAIWEMVRRKIPLSECEFYAAGFFTDFMPYNKKYPEFTCLRCASQIYLAGVKTVYVPFEGRWVGLTAEECVKQAAAYATKEKAA</sequence>
<protein>
    <recommendedName>
        <fullName evidence="1">CMP/dCMP-type deaminase domain-containing protein</fullName>
    </recommendedName>
</protein>
<feature type="domain" description="CMP/dCMP-type deaminase" evidence="1">
    <location>
        <begin position="138"/>
        <end position="263"/>
    </location>
</feature>
<dbReference type="AlphaFoldDB" id="A0A1F5CAI5"/>
<proteinExistence type="predicted"/>
<dbReference type="Pfam" id="PF00383">
    <property type="entry name" value="dCMP_cyt_deam_1"/>
    <property type="match status" value="1"/>
</dbReference>
<dbReference type="GO" id="GO:0003824">
    <property type="term" value="F:catalytic activity"/>
    <property type="evidence" value="ECO:0007669"/>
    <property type="project" value="InterPro"/>
</dbReference>
<accession>A0A1F5CAI5</accession>
<dbReference type="InterPro" id="IPR016193">
    <property type="entry name" value="Cytidine_deaminase-like"/>
</dbReference>
<organism evidence="2 3">
    <name type="scientific">Candidatus Azambacteria bacterium RIFCSPLOWO2_02_FULL_44_14</name>
    <dbReference type="NCBI Taxonomy" id="1797306"/>
    <lineage>
        <taxon>Bacteria</taxon>
        <taxon>Candidatus Azamiibacteriota</taxon>
    </lineage>
</organism>
<dbReference type="InterPro" id="IPR002125">
    <property type="entry name" value="CMP_dCMP_dom"/>
</dbReference>
<evidence type="ECO:0000313" key="3">
    <source>
        <dbReference type="Proteomes" id="UP000177197"/>
    </source>
</evidence>
<dbReference type="Pfam" id="PF24585">
    <property type="entry name" value="YunG"/>
    <property type="match status" value="1"/>
</dbReference>